<keyword evidence="3" id="KW-0449">Lipoprotein</keyword>
<dbReference type="InterPro" id="IPR033399">
    <property type="entry name" value="TP_0789-like"/>
</dbReference>
<keyword evidence="4" id="KW-1185">Reference proteome</keyword>
<gene>
    <name evidence="3" type="ORF">FNJ60_01495</name>
</gene>
<feature type="chain" id="PRO_5030116446" evidence="1">
    <location>
        <begin position="23"/>
        <end position="264"/>
    </location>
</feature>
<dbReference type="AlphaFoldDB" id="A0A5D3FF60"/>
<reference evidence="3 4" key="1">
    <citation type="submission" date="2019-07" db="EMBL/GenBank/DDBJ databases">
        <title>Draft Genome Sequences of Bacteroides pyogenes Strains Isolated from the Uterus Holstein Dairy Cows with Metritis.</title>
        <authorList>
            <person name="Cunha F."/>
            <person name="Galvao K.N."/>
            <person name="Jeon S.J."/>
            <person name="Jeong K.C."/>
        </authorList>
    </citation>
    <scope>NUCLEOTIDE SEQUENCE [LARGE SCALE GENOMIC DNA]</scope>
    <source>
        <strain evidence="3 4">KG-31</strain>
    </source>
</reference>
<feature type="domain" description="Uncharacterized protein TP-0789" evidence="2">
    <location>
        <begin position="76"/>
        <end position="260"/>
    </location>
</feature>
<evidence type="ECO:0000256" key="1">
    <source>
        <dbReference type="SAM" id="SignalP"/>
    </source>
</evidence>
<feature type="signal peptide" evidence="1">
    <location>
        <begin position="1"/>
        <end position="22"/>
    </location>
</feature>
<evidence type="ECO:0000259" key="2">
    <source>
        <dbReference type="Pfam" id="PF17131"/>
    </source>
</evidence>
<dbReference type="Pfam" id="PF17131">
    <property type="entry name" value="LolA_like"/>
    <property type="match status" value="1"/>
</dbReference>
<dbReference type="CDD" id="cd16329">
    <property type="entry name" value="LolA_like"/>
    <property type="match status" value="1"/>
</dbReference>
<dbReference type="Proteomes" id="UP000324383">
    <property type="component" value="Unassembled WGS sequence"/>
</dbReference>
<evidence type="ECO:0000313" key="3">
    <source>
        <dbReference type="EMBL" id="TYK35405.1"/>
    </source>
</evidence>
<keyword evidence="1" id="KW-0732">Signal</keyword>
<protein>
    <submittedName>
        <fullName evidence="3">Outer membrane lipoprotein-sorting protein</fullName>
    </submittedName>
</protein>
<dbReference type="EMBL" id="VKLW01000002">
    <property type="protein sequence ID" value="TYK35405.1"/>
    <property type="molecule type" value="Genomic_DNA"/>
</dbReference>
<organism evidence="3 4">
    <name type="scientific">Bacteroides pyogenes</name>
    <dbReference type="NCBI Taxonomy" id="310300"/>
    <lineage>
        <taxon>Bacteria</taxon>
        <taxon>Pseudomonadati</taxon>
        <taxon>Bacteroidota</taxon>
        <taxon>Bacteroidia</taxon>
        <taxon>Bacteroidales</taxon>
        <taxon>Bacteroidaceae</taxon>
        <taxon>Bacteroides</taxon>
    </lineage>
</organism>
<accession>A0A5D3FF60</accession>
<dbReference type="Gene3D" id="2.50.20.10">
    <property type="entry name" value="Lipoprotein localisation LolA/LolB/LppX"/>
    <property type="match status" value="1"/>
</dbReference>
<comment type="caution">
    <text evidence="3">The sequence shown here is derived from an EMBL/GenBank/DDBJ whole genome shotgun (WGS) entry which is preliminary data.</text>
</comment>
<evidence type="ECO:0000313" key="4">
    <source>
        <dbReference type="Proteomes" id="UP000324383"/>
    </source>
</evidence>
<proteinExistence type="predicted"/>
<sequence>MKTKHWIAVLALSATGAMGLNAQTITGREIAQRVKDRPDGDTRRSEIIMKLINKRGSLRERRLVSYSFDTGKGKKDRKTLMFFLYPGDVKGTGFLTWDYDEIGKEDDKWLYLPAMKKTRRISGTSAKKDYFMGSDFTYDDMGSRNVDEDTHKLLGEETVGGHKCWKLESVPKDSRDIFSRKVAWVRQDCYIGCRVEYYDKMDKLHRLLLISDVRKVDGFWMAGKLEMENVQTGHKTLLEIKDPKYDIPMDEAKFSVTTLETGKF</sequence>
<name>A0A5D3FF60_9BACE</name>